<dbReference type="GO" id="GO:0006508">
    <property type="term" value="P:proteolysis"/>
    <property type="evidence" value="ECO:0007669"/>
    <property type="project" value="UniProtKB-KW"/>
</dbReference>
<dbReference type="EMBL" id="BSNC01000005">
    <property type="protein sequence ID" value="GLP97118.1"/>
    <property type="molecule type" value="Genomic_DNA"/>
</dbReference>
<dbReference type="PANTHER" id="PTHR13604">
    <property type="entry name" value="DC12-RELATED"/>
    <property type="match status" value="1"/>
</dbReference>
<evidence type="ECO:0000256" key="2">
    <source>
        <dbReference type="ARBA" id="ARBA00022670"/>
    </source>
</evidence>
<evidence type="ECO:0000256" key="1">
    <source>
        <dbReference type="ARBA" id="ARBA00008136"/>
    </source>
</evidence>
<protein>
    <recommendedName>
        <fullName evidence="8">Abasic site processing protein</fullName>
        <ecNumber evidence="8">3.4.-.-</ecNumber>
    </recommendedName>
</protein>
<dbReference type="RefSeq" id="WP_169902780.1">
    <property type="nucleotide sequence ID" value="NZ_BSNC01000005.1"/>
</dbReference>
<dbReference type="Pfam" id="PF02586">
    <property type="entry name" value="SRAP"/>
    <property type="match status" value="1"/>
</dbReference>
<name>A0AA37RXU8_9GAMM</name>
<feature type="compositionally biased region" description="Polar residues" evidence="9">
    <location>
        <begin position="187"/>
        <end position="198"/>
    </location>
</feature>
<dbReference type="EC" id="3.4.-.-" evidence="8"/>
<keyword evidence="11" id="KW-1185">Reference proteome</keyword>
<feature type="region of interest" description="Disordered" evidence="9">
    <location>
        <begin position="174"/>
        <end position="198"/>
    </location>
</feature>
<keyword evidence="3" id="KW-0227">DNA damage</keyword>
<dbReference type="Gene3D" id="3.90.1680.10">
    <property type="entry name" value="SOS response associated peptidase-like"/>
    <property type="match status" value="1"/>
</dbReference>
<proteinExistence type="inferred from homology"/>
<evidence type="ECO:0000256" key="5">
    <source>
        <dbReference type="ARBA" id="ARBA00023124"/>
    </source>
</evidence>
<dbReference type="InterPro" id="IPR003738">
    <property type="entry name" value="SRAP"/>
</dbReference>
<dbReference type="GO" id="GO:0106300">
    <property type="term" value="P:protein-DNA covalent cross-linking repair"/>
    <property type="evidence" value="ECO:0007669"/>
    <property type="project" value="InterPro"/>
</dbReference>
<dbReference type="AlphaFoldDB" id="A0AA37RXU8"/>
<evidence type="ECO:0000256" key="4">
    <source>
        <dbReference type="ARBA" id="ARBA00022801"/>
    </source>
</evidence>
<dbReference type="GO" id="GO:0008233">
    <property type="term" value="F:peptidase activity"/>
    <property type="evidence" value="ECO:0007669"/>
    <property type="project" value="UniProtKB-KW"/>
</dbReference>
<evidence type="ECO:0000256" key="9">
    <source>
        <dbReference type="SAM" id="MobiDB-lite"/>
    </source>
</evidence>
<evidence type="ECO:0000313" key="10">
    <source>
        <dbReference type="EMBL" id="GLP97118.1"/>
    </source>
</evidence>
<comment type="caution">
    <text evidence="10">The sequence shown here is derived from an EMBL/GenBank/DDBJ whole genome shotgun (WGS) entry which is preliminary data.</text>
</comment>
<evidence type="ECO:0000256" key="6">
    <source>
        <dbReference type="ARBA" id="ARBA00023125"/>
    </source>
</evidence>
<sequence>MCGRFILDAVNYETRTQLGSDYGQFEILGKGETYPTQTVPLLIAHNPATLTLQDCQWGLPLKGLGRPVINARVETIAQKPLFRNCVPAVLVAQQWLEWRTEGNRKQPYAFSTPNSPLSMAALYWPEADGPGHCAIVTQSALDEISEYHHRMPLLLNASNAEQWLAAEPQGVRASGQDFEIEPYTPPSKKSQPIQQDLF</sequence>
<keyword evidence="4 8" id="KW-0378">Hydrolase</keyword>
<dbReference type="PANTHER" id="PTHR13604:SF0">
    <property type="entry name" value="ABASIC SITE PROCESSING PROTEIN HMCES"/>
    <property type="match status" value="1"/>
</dbReference>
<accession>A0AA37RXU8</accession>
<comment type="similarity">
    <text evidence="1 8">Belongs to the SOS response-associated peptidase family.</text>
</comment>
<gene>
    <name evidence="10" type="ORF">GCM10007895_24240</name>
</gene>
<evidence type="ECO:0000313" key="11">
    <source>
        <dbReference type="Proteomes" id="UP001161422"/>
    </source>
</evidence>
<keyword evidence="6" id="KW-0238">DNA-binding</keyword>
<evidence type="ECO:0000256" key="8">
    <source>
        <dbReference type="RuleBase" id="RU364100"/>
    </source>
</evidence>
<evidence type="ECO:0000256" key="3">
    <source>
        <dbReference type="ARBA" id="ARBA00022763"/>
    </source>
</evidence>
<dbReference type="InterPro" id="IPR036590">
    <property type="entry name" value="SRAP-like"/>
</dbReference>
<evidence type="ECO:0000256" key="7">
    <source>
        <dbReference type="ARBA" id="ARBA00023239"/>
    </source>
</evidence>
<keyword evidence="7" id="KW-0456">Lyase</keyword>
<dbReference type="SUPFAM" id="SSF143081">
    <property type="entry name" value="BB1717-like"/>
    <property type="match status" value="1"/>
</dbReference>
<keyword evidence="5" id="KW-0190">Covalent protein-DNA linkage</keyword>
<reference evidence="10" key="2">
    <citation type="submission" date="2023-01" db="EMBL/GenBank/DDBJ databases">
        <title>Draft genome sequence of Paraferrimonas sedimenticola strain NBRC 101628.</title>
        <authorList>
            <person name="Sun Q."/>
            <person name="Mori K."/>
        </authorList>
    </citation>
    <scope>NUCLEOTIDE SEQUENCE</scope>
    <source>
        <strain evidence="10">NBRC 101628</strain>
    </source>
</reference>
<dbReference type="GO" id="GO:0003697">
    <property type="term" value="F:single-stranded DNA binding"/>
    <property type="evidence" value="ECO:0007669"/>
    <property type="project" value="InterPro"/>
</dbReference>
<reference evidence="10" key="1">
    <citation type="journal article" date="2014" name="Int. J. Syst. Evol. Microbiol.">
        <title>Complete genome sequence of Corynebacterium casei LMG S-19264T (=DSM 44701T), isolated from a smear-ripened cheese.</title>
        <authorList>
            <consortium name="US DOE Joint Genome Institute (JGI-PGF)"/>
            <person name="Walter F."/>
            <person name="Albersmeier A."/>
            <person name="Kalinowski J."/>
            <person name="Ruckert C."/>
        </authorList>
    </citation>
    <scope>NUCLEOTIDE SEQUENCE</scope>
    <source>
        <strain evidence="10">NBRC 101628</strain>
    </source>
</reference>
<dbReference type="Proteomes" id="UP001161422">
    <property type="component" value="Unassembled WGS sequence"/>
</dbReference>
<keyword evidence="2 8" id="KW-0645">Protease</keyword>
<organism evidence="10 11">
    <name type="scientific">Paraferrimonas sedimenticola</name>
    <dbReference type="NCBI Taxonomy" id="375674"/>
    <lineage>
        <taxon>Bacteria</taxon>
        <taxon>Pseudomonadati</taxon>
        <taxon>Pseudomonadota</taxon>
        <taxon>Gammaproteobacteria</taxon>
        <taxon>Alteromonadales</taxon>
        <taxon>Ferrimonadaceae</taxon>
        <taxon>Paraferrimonas</taxon>
    </lineage>
</organism>
<dbReference type="GO" id="GO:0016829">
    <property type="term" value="F:lyase activity"/>
    <property type="evidence" value="ECO:0007669"/>
    <property type="project" value="UniProtKB-KW"/>
</dbReference>